<evidence type="ECO:0000313" key="2">
    <source>
        <dbReference type="EMBL" id="THV25987.1"/>
    </source>
</evidence>
<dbReference type="OrthoDB" id="4570418at2"/>
<sequence length="80" mass="9018">MDCTCQCNHTDDRIAQWKRRADQLQKQLSTVEGIVADMFDSGKCWFDHNGHCQEHGWFDTEPACPHGRARALGLGEGDGQ</sequence>
<protein>
    <submittedName>
        <fullName evidence="2">Uncharacterized protein</fullName>
    </submittedName>
</protein>
<name>A0A4S8P6T6_9ACTN</name>
<keyword evidence="3" id="KW-1185">Reference proteome</keyword>
<gene>
    <name evidence="2" type="ORF">E9998_19835</name>
</gene>
<dbReference type="EMBL" id="STGX01000016">
    <property type="protein sequence ID" value="THV25987.1"/>
    <property type="molecule type" value="Genomic_DNA"/>
</dbReference>
<organism evidence="2 3">
    <name type="scientific">Glycomyces paridis</name>
    <dbReference type="NCBI Taxonomy" id="2126555"/>
    <lineage>
        <taxon>Bacteria</taxon>
        <taxon>Bacillati</taxon>
        <taxon>Actinomycetota</taxon>
        <taxon>Actinomycetes</taxon>
        <taxon>Glycomycetales</taxon>
        <taxon>Glycomycetaceae</taxon>
        <taxon>Glycomyces</taxon>
    </lineage>
</organism>
<dbReference type="AlphaFoldDB" id="A0A4S8P6T6"/>
<evidence type="ECO:0000313" key="3">
    <source>
        <dbReference type="Proteomes" id="UP000305792"/>
    </source>
</evidence>
<feature type="coiled-coil region" evidence="1">
    <location>
        <begin position="7"/>
        <end position="34"/>
    </location>
</feature>
<accession>A0A4S8P6T6</accession>
<evidence type="ECO:0000256" key="1">
    <source>
        <dbReference type="SAM" id="Coils"/>
    </source>
</evidence>
<proteinExistence type="predicted"/>
<keyword evidence="1" id="KW-0175">Coiled coil</keyword>
<dbReference type="Proteomes" id="UP000305792">
    <property type="component" value="Unassembled WGS sequence"/>
</dbReference>
<reference evidence="2 3" key="1">
    <citation type="journal article" date="2018" name="Int. J. Syst. Evol. Microbiol.">
        <title>Glycomyces paridis sp. nov., isolated from the medicinal plant Paris polyphylla.</title>
        <authorList>
            <person name="Fang X.M."/>
            <person name="Bai J.L."/>
            <person name="Su J."/>
            <person name="Zhao L.L."/>
            <person name="Liu H.Y."/>
            <person name="Ma B.P."/>
            <person name="Zhang Y.Q."/>
            <person name="Yu L.Y."/>
        </authorList>
    </citation>
    <scope>NUCLEOTIDE SEQUENCE [LARGE SCALE GENOMIC DNA]</scope>
    <source>
        <strain evidence="2 3">CPCC 204357</strain>
    </source>
</reference>
<dbReference type="RefSeq" id="WP_136531435.1">
    <property type="nucleotide sequence ID" value="NZ_STGX01000016.1"/>
</dbReference>
<comment type="caution">
    <text evidence="2">The sequence shown here is derived from an EMBL/GenBank/DDBJ whole genome shotgun (WGS) entry which is preliminary data.</text>
</comment>